<name>H5XYW5_9FIRM</name>
<proteinExistence type="predicted"/>
<evidence type="ECO:0000256" key="5">
    <source>
        <dbReference type="ARBA" id="ARBA00023125"/>
    </source>
</evidence>
<evidence type="ECO:0000313" key="12">
    <source>
        <dbReference type="EMBL" id="EHQ91671.1"/>
    </source>
</evidence>
<organism evidence="12 13">
    <name type="scientific">Desulfosporosinus youngiae DSM 17734</name>
    <dbReference type="NCBI Taxonomy" id="768710"/>
    <lineage>
        <taxon>Bacteria</taxon>
        <taxon>Bacillati</taxon>
        <taxon>Bacillota</taxon>
        <taxon>Clostridia</taxon>
        <taxon>Eubacteriales</taxon>
        <taxon>Desulfitobacteriaceae</taxon>
        <taxon>Desulfosporosinus</taxon>
    </lineage>
</organism>
<keyword evidence="2 8" id="KW-0597">Phosphoprotein</keyword>
<dbReference type="GO" id="GO:0032993">
    <property type="term" value="C:protein-DNA complex"/>
    <property type="evidence" value="ECO:0007669"/>
    <property type="project" value="TreeGrafter"/>
</dbReference>
<dbReference type="FunFam" id="1.10.10.10:FF:000018">
    <property type="entry name" value="DNA-binding response regulator ResD"/>
    <property type="match status" value="1"/>
</dbReference>
<feature type="modified residue" description="4-aspartylphosphate" evidence="8">
    <location>
        <position position="51"/>
    </location>
</feature>
<evidence type="ECO:0000256" key="6">
    <source>
        <dbReference type="ARBA" id="ARBA00023163"/>
    </source>
</evidence>
<dbReference type="Pfam" id="PF00486">
    <property type="entry name" value="Trans_reg_C"/>
    <property type="match status" value="1"/>
</dbReference>
<dbReference type="CDD" id="cd17574">
    <property type="entry name" value="REC_OmpR"/>
    <property type="match status" value="1"/>
</dbReference>
<dbReference type="eggNOG" id="COG0745">
    <property type="taxonomic scope" value="Bacteria"/>
</dbReference>
<dbReference type="Gene3D" id="1.10.10.10">
    <property type="entry name" value="Winged helix-like DNA-binding domain superfamily/Winged helix DNA-binding domain"/>
    <property type="match status" value="1"/>
</dbReference>
<gene>
    <name evidence="12" type="ORF">DesyoDRAFT_4722</name>
</gene>
<dbReference type="PANTHER" id="PTHR48111:SF1">
    <property type="entry name" value="TWO-COMPONENT RESPONSE REGULATOR ORR33"/>
    <property type="match status" value="1"/>
</dbReference>
<evidence type="ECO:0000256" key="1">
    <source>
        <dbReference type="ARBA" id="ARBA00018672"/>
    </source>
</evidence>
<dbReference type="InterPro" id="IPR036388">
    <property type="entry name" value="WH-like_DNA-bd_sf"/>
</dbReference>
<dbReference type="Gene3D" id="3.40.50.2300">
    <property type="match status" value="1"/>
</dbReference>
<dbReference type="RefSeq" id="WP_007786705.1">
    <property type="nucleotide sequence ID" value="NZ_CM001441.1"/>
</dbReference>
<evidence type="ECO:0000256" key="7">
    <source>
        <dbReference type="ARBA" id="ARBA00024867"/>
    </source>
</evidence>
<reference evidence="12 13" key="1">
    <citation type="submission" date="2011-11" db="EMBL/GenBank/DDBJ databases">
        <title>The Noncontiguous Finished genome of Desulfosporosinus youngiae DSM 17734.</title>
        <authorList>
            <consortium name="US DOE Joint Genome Institute (JGI-PGF)"/>
            <person name="Lucas S."/>
            <person name="Han J."/>
            <person name="Lapidus A."/>
            <person name="Cheng J.-F."/>
            <person name="Goodwin L."/>
            <person name="Pitluck S."/>
            <person name="Peters L."/>
            <person name="Ovchinnikova G."/>
            <person name="Lu M."/>
            <person name="Land M.L."/>
            <person name="Hauser L."/>
            <person name="Pester M."/>
            <person name="Spring S."/>
            <person name="Ollivier B."/>
            <person name="Rattei T."/>
            <person name="Klenk H.-P."/>
            <person name="Wagner M."/>
            <person name="Loy A."/>
            <person name="Woyke T.J."/>
        </authorList>
    </citation>
    <scope>NUCLEOTIDE SEQUENCE [LARGE SCALE GENOMIC DNA]</scope>
    <source>
        <strain evidence="12 13">DSM 17734</strain>
    </source>
</reference>
<dbReference type="Gene3D" id="6.10.250.690">
    <property type="match status" value="1"/>
</dbReference>
<dbReference type="PROSITE" id="PS51755">
    <property type="entry name" value="OMPR_PHOB"/>
    <property type="match status" value="1"/>
</dbReference>
<feature type="domain" description="Response regulatory" evidence="10">
    <location>
        <begin position="3"/>
        <end position="115"/>
    </location>
</feature>
<dbReference type="PROSITE" id="PS50110">
    <property type="entry name" value="RESPONSE_REGULATORY"/>
    <property type="match status" value="1"/>
</dbReference>
<evidence type="ECO:0000256" key="8">
    <source>
        <dbReference type="PROSITE-ProRule" id="PRU00169"/>
    </source>
</evidence>
<feature type="domain" description="OmpR/PhoB-type" evidence="11">
    <location>
        <begin position="127"/>
        <end position="226"/>
    </location>
</feature>
<dbReference type="SMART" id="SM00862">
    <property type="entry name" value="Trans_reg_C"/>
    <property type="match status" value="1"/>
</dbReference>
<dbReference type="GO" id="GO:0000156">
    <property type="term" value="F:phosphorelay response regulator activity"/>
    <property type="evidence" value="ECO:0007669"/>
    <property type="project" value="TreeGrafter"/>
</dbReference>
<evidence type="ECO:0000256" key="4">
    <source>
        <dbReference type="ARBA" id="ARBA00023015"/>
    </source>
</evidence>
<dbReference type="EMBL" id="CM001441">
    <property type="protein sequence ID" value="EHQ91671.1"/>
    <property type="molecule type" value="Genomic_DNA"/>
</dbReference>
<keyword evidence="3" id="KW-0902">Two-component regulatory system</keyword>
<dbReference type="CDD" id="cd00383">
    <property type="entry name" value="trans_reg_C"/>
    <property type="match status" value="1"/>
</dbReference>
<evidence type="ECO:0000259" key="10">
    <source>
        <dbReference type="PROSITE" id="PS50110"/>
    </source>
</evidence>
<evidence type="ECO:0000259" key="11">
    <source>
        <dbReference type="PROSITE" id="PS51755"/>
    </source>
</evidence>
<dbReference type="SMART" id="SM00448">
    <property type="entry name" value="REC"/>
    <property type="match status" value="1"/>
</dbReference>
<dbReference type="OrthoDB" id="9790454at2"/>
<sequence>MYRILVIDDEPMIQKFLEGFLSREGYCVKVWTDEEIHRLVAEFEPDLVLLDIKMPGKDGFDVCKEIRETNPVPIVFLSVKNDVLDRVLGLTLGADDFLAKPFDSAELLLRIRAILRRTDNMRIREEREVLKVGDLIIDYKARTVKQNEIVIELTSKEFDLLWLLASNPKQVFTRNQLINQVWNSDYSQDPAVVTTLIMRLRGKIEPDGSSPIYIKTVRGVGYKFGT</sequence>
<dbReference type="AlphaFoldDB" id="H5XYW5"/>
<dbReference type="PANTHER" id="PTHR48111">
    <property type="entry name" value="REGULATOR OF RPOS"/>
    <property type="match status" value="1"/>
</dbReference>
<dbReference type="InterPro" id="IPR011006">
    <property type="entry name" value="CheY-like_superfamily"/>
</dbReference>
<protein>
    <recommendedName>
        <fullName evidence="1">Stage 0 sporulation protein A homolog</fullName>
    </recommendedName>
</protein>
<dbReference type="Proteomes" id="UP000005104">
    <property type="component" value="Chromosome"/>
</dbReference>
<dbReference type="HOGENOM" id="CLU_000445_30_4_9"/>
<dbReference type="GO" id="GO:0006355">
    <property type="term" value="P:regulation of DNA-templated transcription"/>
    <property type="evidence" value="ECO:0007669"/>
    <property type="project" value="InterPro"/>
</dbReference>
<dbReference type="SUPFAM" id="SSF52172">
    <property type="entry name" value="CheY-like"/>
    <property type="match status" value="1"/>
</dbReference>
<dbReference type="InterPro" id="IPR039420">
    <property type="entry name" value="WalR-like"/>
</dbReference>
<keyword evidence="4" id="KW-0805">Transcription regulation</keyword>
<dbReference type="InterPro" id="IPR016032">
    <property type="entry name" value="Sig_transdc_resp-reg_C-effctor"/>
</dbReference>
<evidence type="ECO:0000313" key="13">
    <source>
        <dbReference type="Proteomes" id="UP000005104"/>
    </source>
</evidence>
<dbReference type="STRING" id="768710.DesyoDRAFT_4722"/>
<dbReference type="InterPro" id="IPR001789">
    <property type="entry name" value="Sig_transdc_resp-reg_receiver"/>
</dbReference>
<keyword evidence="6" id="KW-0804">Transcription</keyword>
<dbReference type="Pfam" id="PF00072">
    <property type="entry name" value="Response_reg"/>
    <property type="match status" value="1"/>
</dbReference>
<keyword evidence="13" id="KW-1185">Reference proteome</keyword>
<dbReference type="SUPFAM" id="SSF46894">
    <property type="entry name" value="C-terminal effector domain of the bipartite response regulators"/>
    <property type="match status" value="1"/>
</dbReference>
<evidence type="ECO:0000256" key="9">
    <source>
        <dbReference type="PROSITE-ProRule" id="PRU01091"/>
    </source>
</evidence>
<dbReference type="GO" id="GO:0000976">
    <property type="term" value="F:transcription cis-regulatory region binding"/>
    <property type="evidence" value="ECO:0007669"/>
    <property type="project" value="TreeGrafter"/>
</dbReference>
<comment type="function">
    <text evidence="7">May play the central regulatory role in sporulation. It may be an element of the effector pathway responsible for the activation of sporulation genes in response to nutritional stress. Spo0A may act in concert with spo0H (a sigma factor) to control the expression of some genes that are critical to the sporulation process.</text>
</comment>
<accession>H5XYW5</accession>
<dbReference type="GO" id="GO:0005829">
    <property type="term" value="C:cytosol"/>
    <property type="evidence" value="ECO:0007669"/>
    <property type="project" value="TreeGrafter"/>
</dbReference>
<keyword evidence="5 9" id="KW-0238">DNA-binding</keyword>
<evidence type="ECO:0000256" key="3">
    <source>
        <dbReference type="ARBA" id="ARBA00023012"/>
    </source>
</evidence>
<evidence type="ECO:0000256" key="2">
    <source>
        <dbReference type="ARBA" id="ARBA00022553"/>
    </source>
</evidence>
<dbReference type="InterPro" id="IPR001867">
    <property type="entry name" value="OmpR/PhoB-type_DNA-bd"/>
</dbReference>
<feature type="DNA-binding region" description="OmpR/PhoB-type" evidence="9">
    <location>
        <begin position="127"/>
        <end position="226"/>
    </location>
</feature>